<dbReference type="EMBL" id="LHZB01000118">
    <property type="protein sequence ID" value="KXV00106.1"/>
    <property type="molecule type" value="Genomic_DNA"/>
</dbReference>
<sequence>MSKTTFYHVTPSAMAADQVMYGISPMEAYRLPSSDDSASIELFPSASAALEAVGQAYRKGAGELAVLEVSLPAGTELLFTTDDFVYTGHEVGSRLPDAAGTFELEGRLEASCIENILYAPTPALPVRPEPAFSAGVPSFA</sequence>
<dbReference type="PATRIC" id="fig|442.7.peg.3396"/>
<organism evidence="1 2">
    <name type="scientific">Gluconobacter potus</name>
    <dbReference type="NCBI Taxonomy" id="2724927"/>
    <lineage>
        <taxon>Bacteria</taxon>
        <taxon>Pseudomonadati</taxon>
        <taxon>Pseudomonadota</taxon>
        <taxon>Alphaproteobacteria</taxon>
        <taxon>Acetobacterales</taxon>
        <taxon>Acetobacteraceae</taxon>
        <taxon>Gluconobacter</taxon>
    </lineage>
</organism>
<gene>
    <name evidence="1" type="ORF">AD929_12870</name>
</gene>
<evidence type="ECO:0000313" key="1">
    <source>
        <dbReference type="EMBL" id="KXV00106.1"/>
    </source>
</evidence>
<comment type="caution">
    <text evidence="1">The sequence shown here is derived from an EMBL/GenBank/DDBJ whole genome shotgun (WGS) entry which is preliminary data.</text>
</comment>
<proteinExistence type="predicted"/>
<dbReference type="RefSeq" id="WP_062497394.1">
    <property type="nucleotide sequence ID" value="NZ_LHZB01000118.1"/>
</dbReference>
<dbReference type="AlphaFoldDB" id="A0A149QS13"/>
<protein>
    <submittedName>
        <fullName evidence="1">Uncharacterized protein</fullName>
    </submittedName>
</protein>
<accession>A0A149QS13</accession>
<dbReference type="Proteomes" id="UP000075573">
    <property type="component" value="Unassembled WGS sequence"/>
</dbReference>
<evidence type="ECO:0000313" key="2">
    <source>
        <dbReference type="Proteomes" id="UP000075573"/>
    </source>
</evidence>
<name>A0A149QS13_9PROT</name>
<reference evidence="1 2" key="1">
    <citation type="submission" date="2015-06" db="EMBL/GenBank/DDBJ databases">
        <title>Improved classification and identification of acetic acid bacteria using matrix-assisted laser desorption/ionization time-of-flight mass spectrometry; Gluconobacter nephelii and Gluconobacter uchimurae are later heterotypic synonyms of Gluconobacter japonicus and Gluconobacter oxydans, respectively.</title>
        <authorList>
            <person name="Li L."/>
            <person name="Cleenwerck I."/>
            <person name="De Vuyst L."/>
            <person name="Vandamme P."/>
        </authorList>
    </citation>
    <scope>NUCLEOTIDE SEQUENCE [LARGE SCALE GENOMIC DNA]</scope>
    <source>
        <strain evidence="1 2">LMG 1764</strain>
    </source>
</reference>